<evidence type="ECO:0000313" key="2">
    <source>
        <dbReference type="Proteomes" id="UP000321617"/>
    </source>
</evidence>
<protein>
    <recommendedName>
        <fullName evidence="3">Excreted virulence factor EspC (Type VII ESX diderm)</fullName>
    </recommendedName>
</protein>
<dbReference type="EMBL" id="VLLL01000006">
    <property type="protein sequence ID" value="TWJ12005.1"/>
    <property type="molecule type" value="Genomic_DNA"/>
</dbReference>
<sequence>MENDLPLMRRCGGDVADCGGRIRRHLEDNTDRLDITDNPGFDTVTALSTVSEEWRNQVTGFGRRLGDIGRVVRLTADELDGQDVDNGAAIDRHASPPPIV</sequence>
<comment type="caution">
    <text evidence="1">The sequence shown here is derived from an EMBL/GenBank/DDBJ whole genome shotgun (WGS) entry which is preliminary data.</text>
</comment>
<keyword evidence="2" id="KW-1185">Reference proteome</keyword>
<reference evidence="1 2" key="1">
    <citation type="journal article" date="2013" name="Stand. Genomic Sci.">
        <title>Genomic Encyclopedia of Type Strains, Phase I: The one thousand microbial genomes (KMG-I) project.</title>
        <authorList>
            <person name="Kyrpides N.C."/>
            <person name="Woyke T."/>
            <person name="Eisen J.A."/>
            <person name="Garrity G."/>
            <person name="Lilburn T.G."/>
            <person name="Beck B.J."/>
            <person name="Whitman W.B."/>
            <person name="Hugenholtz P."/>
            <person name="Klenk H.P."/>
        </authorList>
    </citation>
    <scope>NUCLEOTIDE SEQUENCE [LARGE SCALE GENOMIC DNA]</scope>
    <source>
        <strain evidence="1 2">DSM 45044</strain>
    </source>
</reference>
<accession>A0A562V2D4</accession>
<proteinExistence type="predicted"/>
<evidence type="ECO:0008006" key="3">
    <source>
        <dbReference type="Google" id="ProtNLM"/>
    </source>
</evidence>
<gene>
    <name evidence="1" type="ORF">LX16_2750</name>
</gene>
<dbReference type="Proteomes" id="UP000321617">
    <property type="component" value="Unassembled WGS sequence"/>
</dbReference>
<dbReference type="AlphaFoldDB" id="A0A562V2D4"/>
<organism evidence="1 2">
    <name type="scientific">Stackebrandtia albiflava</name>
    <dbReference type="NCBI Taxonomy" id="406432"/>
    <lineage>
        <taxon>Bacteria</taxon>
        <taxon>Bacillati</taxon>
        <taxon>Actinomycetota</taxon>
        <taxon>Actinomycetes</taxon>
        <taxon>Glycomycetales</taxon>
        <taxon>Glycomycetaceae</taxon>
        <taxon>Stackebrandtia</taxon>
    </lineage>
</organism>
<evidence type="ECO:0000313" key="1">
    <source>
        <dbReference type="EMBL" id="TWJ12005.1"/>
    </source>
</evidence>
<dbReference type="RefSeq" id="WP_147138782.1">
    <property type="nucleotide sequence ID" value="NZ_BAABIJ010000002.1"/>
</dbReference>
<name>A0A562V2D4_9ACTN</name>
<dbReference type="OrthoDB" id="9869942at2"/>